<dbReference type="InterPro" id="IPR010918">
    <property type="entry name" value="PurM-like_C_dom"/>
</dbReference>
<dbReference type="GO" id="GO:0009030">
    <property type="term" value="F:thiamine-phosphate kinase activity"/>
    <property type="evidence" value="ECO:0007669"/>
    <property type="project" value="UniProtKB-UniRule"/>
</dbReference>
<feature type="binding site" evidence="2">
    <location>
        <position position="80"/>
    </location>
    <ligand>
        <name>Mg(2+)</name>
        <dbReference type="ChEBI" id="CHEBI:18420"/>
        <label>3</label>
    </ligand>
</feature>
<dbReference type="HAMAP" id="MF_02128">
    <property type="entry name" value="TMP_kinase"/>
    <property type="match status" value="1"/>
</dbReference>
<dbReference type="Gene3D" id="3.30.1330.10">
    <property type="entry name" value="PurM-like, N-terminal domain"/>
    <property type="match status" value="1"/>
</dbReference>
<dbReference type="Pfam" id="PF02769">
    <property type="entry name" value="AIRS_C"/>
    <property type="match status" value="1"/>
</dbReference>
<keyword evidence="2" id="KW-0547">Nucleotide-binding</keyword>
<keyword evidence="2" id="KW-0460">Magnesium</keyword>
<comment type="caution">
    <text evidence="5">The sequence shown here is derived from an EMBL/GenBank/DDBJ whole genome shotgun (WGS) entry which is preliminary data.</text>
</comment>
<dbReference type="Proteomes" id="UP001144372">
    <property type="component" value="Unassembled WGS sequence"/>
</dbReference>
<dbReference type="EC" id="2.7.4.16" evidence="2"/>
<evidence type="ECO:0000259" key="4">
    <source>
        <dbReference type="Pfam" id="PF02769"/>
    </source>
</evidence>
<keyword evidence="2" id="KW-0479">Metal-binding</keyword>
<comment type="catalytic activity">
    <reaction evidence="2">
        <text>thiamine phosphate + ATP = thiamine diphosphate + ADP</text>
        <dbReference type="Rhea" id="RHEA:15913"/>
        <dbReference type="ChEBI" id="CHEBI:30616"/>
        <dbReference type="ChEBI" id="CHEBI:37575"/>
        <dbReference type="ChEBI" id="CHEBI:58937"/>
        <dbReference type="ChEBI" id="CHEBI:456216"/>
        <dbReference type="EC" id="2.7.4.16"/>
    </reaction>
</comment>
<feature type="binding site" evidence="2">
    <location>
        <position position="58"/>
    </location>
    <ligand>
        <name>substrate</name>
    </ligand>
</feature>
<dbReference type="CDD" id="cd02194">
    <property type="entry name" value="ThiL"/>
    <property type="match status" value="1"/>
</dbReference>
<dbReference type="Pfam" id="PF00586">
    <property type="entry name" value="AIRS"/>
    <property type="match status" value="1"/>
</dbReference>
<feature type="binding site" evidence="2">
    <location>
        <position position="154"/>
    </location>
    <ligand>
        <name>ATP</name>
        <dbReference type="ChEBI" id="CHEBI:30616"/>
    </ligand>
</feature>
<feature type="binding site" evidence="2">
    <location>
        <position position="51"/>
    </location>
    <ligand>
        <name>Mg(2+)</name>
        <dbReference type="ChEBI" id="CHEBI:18420"/>
        <label>2</label>
    </ligand>
</feature>
<feature type="binding site" evidence="2">
    <location>
        <position position="49"/>
    </location>
    <ligand>
        <name>Mg(2+)</name>
        <dbReference type="ChEBI" id="CHEBI:18420"/>
        <label>4</label>
    </ligand>
</feature>
<feature type="binding site" evidence="2">
    <location>
        <position position="222"/>
    </location>
    <ligand>
        <name>Mg(2+)</name>
        <dbReference type="ChEBI" id="CHEBI:18420"/>
        <label>3</label>
    </ligand>
</feature>
<keyword evidence="1 2" id="KW-0784">Thiamine biosynthesis</keyword>
<feature type="binding site" evidence="2">
    <location>
        <position position="224"/>
    </location>
    <ligand>
        <name>ATP</name>
        <dbReference type="ChEBI" id="CHEBI:30616"/>
    </ligand>
</feature>
<feature type="binding site" evidence="2">
    <location>
        <position position="110"/>
    </location>
    <ligand>
        <name>ATP</name>
        <dbReference type="ChEBI" id="CHEBI:30616"/>
    </ligand>
</feature>
<dbReference type="PANTHER" id="PTHR30270:SF0">
    <property type="entry name" value="THIAMINE-MONOPHOSPHATE KINASE"/>
    <property type="match status" value="1"/>
</dbReference>
<feature type="binding site" evidence="2">
    <location>
        <position position="275"/>
    </location>
    <ligand>
        <name>substrate</name>
    </ligand>
</feature>
<keyword evidence="6" id="KW-1185">Reference proteome</keyword>
<feature type="binding site" evidence="2">
    <location>
        <position position="34"/>
    </location>
    <ligand>
        <name>Mg(2+)</name>
        <dbReference type="ChEBI" id="CHEBI:18420"/>
        <label>4</label>
    </ligand>
</feature>
<comment type="miscellaneous">
    <text evidence="2">Reaction mechanism of ThiL seems to utilize a direct, inline transfer of the gamma-phosphate of ATP to TMP rather than a phosphorylated enzyme intermediate.</text>
</comment>
<dbReference type="AlphaFoldDB" id="A0A9W6D3D4"/>
<proteinExistence type="inferred from homology"/>
<comment type="pathway">
    <text evidence="2">Cofactor biosynthesis; thiamine diphosphate biosynthesis; thiamine diphosphate from thiamine phosphate: step 1/1.</text>
</comment>
<name>A0A9W6D3D4_9BACT</name>
<feature type="binding site" evidence="2">
    <location>
        <position position="34"/>
    </location>
    <ligand>
        <name>Mg(2+)</name>
        <dbReference type="ChEBI" id="CHEBI:18420"/>
        <label>3</label>
    </ligand>
</feature>
<feature type="binding site" evidence="2">
    <location>
        <position position="51"/>
    </location>
    <ligand>
        <name>Mg(2+)</name>
        <dbReference type="ChEBI" id="CHEBI:18420"/>
        <label>1</label>
    </ligand>
</feature>
<dbReference type="RefSeq" id="WP_281793426.1">
    <property type="nucleotide sequence ID" value="NZ_BSDR01000001.1"/>
</dbReference>
<gene>
    <name evidence="2 5" type="primary">thiL</name>
    <name evidence="5" type="ORF">DAMNIGENAA_15970</name>
</gene>
<evidence type="ECO:0000256" key="2">
    <source>
        <dbReference type="HAMAP-Rule" id="MF_02128"/>
    </source>
</evidence>
<organism evidence="5 6">
    <name type="scientific">Desulforhabdus amnigena</name>
    <dbReference type="NCBI Taxonomy" id="40218"/>
    <lineage>
        <taxon>Bacteria</taxon>
        <taxon>Pseudomonadati</taxon>
        <taxon>Thermodesulfobacteriota</taxon>
        <taxon>Syntrophobacteria</taxon>
        <taxon>Syntrophobacterales</taxon>
        <taxon>Syntrophobacteraceae</taxon>
        <taxon>Desulforhabdus</taxon>
    </lineage>
</organism>
<feature type="domain" description="PurM-like N-terminal" evidence="3">
    <location>
        <begin position="32"/>
        <end position="145"/>
    </location>
</feature>
<dbReference type="GO" id="GO:0009229">
    <property type="term" value="P:thiamine diphosphate biosynthetic process"/>
    <property type="evidence" value="ECO:0007669"/>
    <property type="project" value="UniProtKB-UniRule"/>
</dbReference>
<feature type="binding site" evidence="2">
    <location>
        <position position="80"/>
    </location>
    <ligand>
        <name>Mg(2+)</name>
        <dbReference type="ChEBI" id="CHEBI:18420"/>
        <label>4</label>
    </ligand>
</feature>
<evidence type="ECO:0000256" key="1">
    <source>
        <dbReference type="ARBA" id="ARBA00022977"/>
    </source>
</evidence>
<keyword evidence="2" id="KW-0808">Transferase</keyword>
<dbReference type="PANTHER" id="PTHR30270">
    <property type="entry name" value="THIAMINE-MONOPHOSPHATE KINASE"/>
    <property type="match status" value="1"/>
</dbReference>
<comment type="similarity">
    <text evidence="2">Belongs to the thiamine-monophosphate kinase family.</text>
</comment>
<keyword evidence="2" id="KW-0067">ATP-binding</keyword>
<dbReference type="Gene3D" id="3.90.650.10">
    <property type="entry name" value="PurM-like C-terminal domain"/>
    <property type="match status" value="1"/>
</dbReference>
<reference evidence="5" key="1">
    <citation type="submission" date="2022-12" db="EMBL/GenBank/DDBJ databases">
        <title>Reference genome sequencing for broad-spectrum identification of bacterial and archaeal isolates by mass spectrometry.</title>
        <authorList>
            <person name="Sekiguchi Y."/>
            <person name="Tourlousse D.M."/>
        </authorList>
    </citation>
    <scope>NUCLEOTIDE SEQUENCE</scope>
    <source>
        <strain evidence="5">ASRB1</strain>
    </source>
</reference>
<evidence type="ECO:0000313" key="6">
    <source>
        <dbReference type="Proteomes" id="UP001144372"/>
    </source>
</evidence>
<dbReference type="NCBIfam" id="TIGR01379">
    <property type="entry name" value="thiL"/>
    <property type="match status" value="1"/>
</dbReference>
<keyword evidence="2 5" id="KW-0418">Kinase</keyword>
<dbReference type="GO" id="GO:0009228">
    <property type="term" value="P:thiamine biosynthetic process"/>
    <property type="evidence" value="ECO:0007669"/>
    <property type="project" value="UniProtKB-KW"/>
</dbReference>
<accession>A0A9W6D3D4</accession>
<feature type="binding site" evidence="2">
    <location>
        <position position="225"/>
    </location>
    <ligand>
        <name>Mg(2+)</name>
        <dbReference type="ChEBI" id="CHEBI:18420"/>
        <label>5</label>
    </ligand>
</feature>
<dbReference type="InterPro" id="IPR036676">
    <property type="entry name" value="PurM-like_C_sf"/>
</dbReference>
<dbReference type="GO" id="GO:0000287">
    <property type="term" value="F:magnesium ion binding"/>
    <property type="evidence" value="ECO:0007669"/>
    <property type="project" value="UniProtKB-UniRule"/>
</dbReference>
<dbReference type="InterPro" id="IPR006283">
    <property type="entry name" value="ThiL-like"/>
</dbReference>
<dbReference type="InterPro" id="IPR036921">
    <property type="entry name" value="PurM-like_N_sf"/>
</dbReference>
<feature type="binding site" evidence="2">
    <location>
        <position position="80"/>
    </location>
    <ligand>
        <name>Mg(2+)</name>
        <dbReference type="ChEBI" id="CHEBI:18420"/>
        <label>2</label>
    </ligand>
</feature>
<sequence length="341" mass="36222">MMRVRDLGEFGLIGRIAGSLPQPPPDVVVGIGDDVAVLRGSGPDYFLATCDVQVENVHFLRTTTTPYQLGRKVVAINVSDIAAMGGTPLWALVSLALPPDTDVDFVDGLYQGMGEQIRLAGGSIVGGNLSKIHSEIVIDLCLMGSVAPERMILRKGARLGDLVLVTGSLGDSRAGLELIGHPEWSISDSARRTVIEKHLMPQPRLKEGQALARLGCVHAMADVSDGLVSDLQHICGASRVGGEIWVENLPISAACKEVAERAGQDASTWALTGGEDYELLFTAPETSVPEIQRTLADEMGTPSHVIGRIVEEMSGVQVRHADGKTVLYAGGSRGWDHFSGS</sequence>
<evidence type="ECO:0000313" key="5">
    <source>
        <dbReference type="EMBL" id="GLI34164.1"/>
    </source>
</evidence>
<dbReference type="InterPro" id="IPR016188">
    <property type="entry name" value="PurM-like_N"/>
</dbReference>
<evidence type="ECO:0000259" key="3">
    <source>
        <dbReference type="Pfam" id="PF00586"/>
    </source>
</evidence>
<comment type="caution">
    <text evidence="2">Lacks conserved residue(s) required for the propagation of feature annotation.</text>
</comment>
<feature type="binding site" evidence="2">
    <location>
        <position position="128"/>
    </location>
    <ligand>
        <name>Mg(2+)</name>
        <dbReference type="ChEBI" id="CHEBI:18420"/>
        <label>1</label>
    </ligand>
</feature>
<feature type="domain" description="PurM-like C-terminal" evidence="4">
    <location>
        <begin position="160"/>
        <end position="313"/>
    </location>
</feature>
<dbReference type="SUPFAM" id="SSF56042">
    <property type="entry name" value="PurM C-terminal domain-like"/>
    <property type="match status" value="1"/>
</dbReference>
<protein>
    <recommendedName>
        <fullName evidence="2">Thiamine-monophosphate kinase</fullName>
        <shortName evidence="2">TMP kinase</shortName>
        <shortName evidence="2">Thiamine-phosphate kinase</shortName>
        <ecNumber evidence="2">2.7.4.16</ecNumber>
    </recommendedName>
</protein>
<feature type="binding site" evidence="2">
    <location>
        <position position="335"/>
    </location>
    <ligand>
        <name>substrate</name>
    </ligand>
</feature>
<feature type="binding site" evidence="2">
    <location>
        <begin position="127"/>
        <end position="128"/>
    </location>
    <ligand>
        <name>ATP</name>
        <dbReference type="ChEBI" id="CHEBI:30616"/>
    </ligand>
</feature>
<dbReference type="EMBL" id="BSDR01000001">
    <property type="protein sequence ID" value="GLI34164.1"/>
    <property type="molecule type" value="Genomic_DNA"/>
</dbReference>
<dbReference type="PIRSF" id="PIRSF005303">
    <property type="entry name" value="Thiam_monoph_kin"/>
    <property type="match status" value="1"/>
</dbReference>
<dbReference type="GO" id="GO:0005524">
    <property type="term" value="F:ATP binding"/>
    <property type="evidence" value="ECO:0007669"/>
    <property type="project" value="UniProtKB-UniRule"/>
</dbReference>
<dbReference type="SUPFAM" id="SSF55326">
    <property type="entry name" value="PurM N-terminal domain-like"/>
    <property type="match status" value="1"/>
</dbReference>
<comment type="function">
    <text evidence="2">Catalyzes the ATP-dependent phosphorylation of thiamine-monophosphate (TMP) to form thiamine-pyrophosphate (TPP), the active form of vitamin B1.</text>
</comment>